<dbReference type="STRING" id="554055.A0A2P6V327"/>
<evidence type="ECO:0000256" key="2">
    <source>
        <dbReference type="ARBA" id="ARBA00023002"/>
    </source>
</evidence>
<keyword evidence="2" id="KW-0560">Oxidoreductase</keyword>
<dbReference type="PANTHER" id="PTHR24320">
    <property type="entry name" value="RETINOL DEHYDROGENASE"/>
    <property type="match status" value="1"/>
</dbReference>
<dbReference type="GO" id="GO:0016491">
    <property type="term" value="F:oxidoreductase activity"/>
    <property type="evidence" value="ECO:0007669"/>
    <property type="project" value="UniProtKB-KW"/>
</dbReference>
<dbReference type="InterPro" id="IPR036291">
    <property type="entry name" value="NAD(P)-bd_dom_sf"/>
</dbReference>
<evidence type="ECO:0000256" key="1">
    <source>
        <dbReference type="ARBA" id="ARBA00006484"/>
    </source>
</evidence>
<evidence type="ECO:0000313" key="4">
    <source>
        <dbReference type="Proteomes" id="UP000239649"/>
    </source>
</evidence>
<dbReference type="Gene3D" id="3.40.50.720">
    <property type="entry name" value="NAD(P)-binding Rossmann-like Domain"/>
    <property type="match status" value="1"/>
</dbReference>
<dbReference type="PANTHER" id="PTHR24320:SF148">
    <property type="entry name" value="NAD(P)-BINDING ROSSMANN-FOLD SUPERFAMILY PROTEIN"/>
    <property type="match status" value="1"/>
</dbReference>
<dbReference type="OrthoDB" id="191139at2759"/>
<organism evidence="3 4">
    <name type="scientific">Micractinium conductrix</name>
    <dbReference type="NCBI Taxonomy" id="554055"/>
    <lineage>
        <taxon>Eukaryota</taxon>
        <taxon>Viridiplantae</taxon>
        <taxon>Chlorophyta</taxon>
        <taxon>core chlorophytes</taxon>
        <taxon>Trebouxiophyceae</taxon>
        <taxon>Chlorellales</taxon>
        <taxon>Chlorellaceae</taxon>
        <taxon>Chlorella clade</taxon>
        <taxon>Micractinium</taxon>
    </lineage>
</organism>
<proteinExistence type="inferred from homology"/>
<dbReference type="PRINTS" id="PR00081">
    <property type="entry name" value="GDHRDH"/>
</dbReference>
<dbReference type="Pfam" id="PF00106">
    <property type="entry name" value="adh_short"/>
    <property type="match status" value="1"/>
</dbReference>
<comment type="similarity">
    <text evidence="1">Belongs to the short-chain dehydrogenases/reductases (SDR) family.</text>
</comment>
<accession>A0A2P6V327</accession>
<name>A0A2P6V327_9CHLO</name>
<reference evidence="3 4" key="1">
    <citation type="journal article" date="2018" name="Plant J.">
        <title>Genome sequences of Chlorella sorokiniana UTEX 1602 and Micractinium conductrix SAG 241.80: implications to maltose excretion by a green alga.</title>
        <authorList>
            <person name="Arriola M.B."/>
            <person name="Velmurugan N."/>
            <person name="Zhang Y."/>
            <person name="Plunkett M.H."/>
            <person name="Hondzo H."/>
            <person name="Barney B.M."/>
        </authorList>
    </citation>
    <scope>NUCLEOTIDE SEQUENCE [LARGE SCALE GENOMIC DNA]</scope>
    <source>
        <strain evidence="3 4">SAG 241.80</strain>
    </source>
</reference>
<dbReference type="Proteomes" id="UP000239649">
    <property type="component" value="Unassembled WGS sequence"/>
</dbReference>
<dbReference type="EMBL" id="LHPF02000037">
    <property type="protein sequence ID" value="PSC68474.1"/>
    <property type="molecule type" value="Genomic_DNA"/>
</dbReference>
<sequence length="309" mass="32315">MAKPLGHRSTALEALQGADLTGKLAVVTGGNSGIGVETVKALAHAGADVMLCSRSVEAGDRVAAELQAGGVKGKIRVKQLDLADLASVKAMGAELAASLPRLDLLILNAGVMACPKGTTKQGFETQIGTNHFGHFYLTQLLLPKMKAQGAPARVVVVSSSAHTMVKGIPLDDINFEHRKYGAWSSYGQSKLANVLFAKELARRLGEEGSPVKAFCLHPGVIKTNLQRHMGFSAFLLNTFAGPFMKTVPQGAATSVYSATAPELEQRSGAYLADCKVAAASKAGQDAELAKAFWTKSEEMLAAALAQAGL</sequence>
<evidence type="ECO:0000313" key="3">
    <source>
        <dbReference type="EMBL" id="PSC68474.1"/>
    </source>
</evidence>
<gene>
    <name evidence="3" type="ORF">C2E20_7986</name>
</gene>
<dbReference type="AlphaFoldDB" id="A0A2P6V327"/>
<protein>
    <submittedName>
        <fullName evidence="3">WW domain-containing oxidoreductase</fullName>
    </submittedName>
</protein>
<dbReference type="SUPFAM" id="SSF51735">
    <property type="entry name" value="NAD(P)-binding Rossmann-fold domains"/>
    <property type="match status" value="1"/>
</dbReference>
<comment type="caution">
    <text evidence="3">The sequence shown here is derived from an EMBL/GenBank/DDBJ whole genome shotgun (WGS) entry which is preliminary data.</text>
</comment>
<dbReference type="CDD" id="cd05327">
    <property type="entry name" value="retinol-DH_like_SDR_c_like"/>
    <property type="match status" value="1"/>
</dbReference>
<keyword evidence="4" id="KW-1185">Reference proteome</keyword>
<dbReference type="InterPro" id="IPR002347">
    <property type="entry name" value="SDR_fam"/>
</dbReference>